<accession>W4KIF0</accession>
<dbReference type="HOGENOM" id="CLU_025461_1_0_1"/>
<dbReference type="InterPro" id="IPR038275">
    <property type="entry name" value="Nuf2_N_sf"/>
</dbReference>
<evidence type="ECO:0000256" key="10">
    <source>
        <dbReference type="ARBA" id="ARBA00023328"/>
    </source>
</evidence>
<evidence type="ECO:0000256" key="7">
    <source>
        <dbReference type="ARBA" id="ARBA00023054"/>
    </source>
</evidence>
<dbReference type="InParanoid" id="W4KIF0"/>
<comment type="subcellular location">
    <subcellularLocation>
        <location evidence="2">Chromosome</location>
        <location evidence="2">Centromere</location>
    </subcellularLocation>
    <subcellularLocation>
        <location evidence="1">Nucleus</location>
    </subcellularLocation>
</comment>
<evidence type="ECO:0000256" key="5">
    <source>
        <dbReference type="ARBA" id="ARBA00022618"/>
    </source>
</evidence>
<dbReference type="RefSeq" id="XP_009542470.1">
    <property type="nucleotide sequence ID" value="XM_009544175.1"/>
</dbReference>
<keyword evidence="15" id="KW-1185">Reference proteome</keyword>
<evidence type="ECO:0000313" key="14">
    <source>
        <dbReference type="EMBL" id="ETW85632.1"/>
    </source>
</evidence>
<comment type="similarity">
    <text evidence="3">Belongs to the NUF2 family.</text>
</comment>
<sequence>MNKQPGYWYPSMGNQELIDCFDTWGIKLTTQQLLKPSPEFVYDVYLACILQVNGVTQQVLDERLEILLAAINEPNPDIFGNSLSQNLILYQISRLADAAKVPDFNIKDLTFPDSTRTCGILCAIANFIKFNEQCEVFISELRDGSAALVKEREIVAMELAEVRRNNAALSAKQAEDRPMCESLQQENAGLTAHLIAQKEIQGVLLKDIENLKADRESLVQRKEGLNADSAVVSDTVARTRSRIVQSPERIRRNISSMSTTAMEDKKTLGAQEAKARDLQAKISALLNIEKDVRGALEQLQTIEKEAYALELTQKEFIDTRDHLDQKKIERTELEMKYQASFRVQKQLSNAQEKLERAQQHAEDKRLAGQHTIERLQREYEEMVLDRRDNEKQVEELRSKANEFERQMAEHLRSCEAELNELLTEYWKLRHETEVYMEILANKLGMRVSAT</sequence>
<name>W4KIF0_HETIT</name>
<dbReference type="KEGG" id="hir:HETIRDRAFT_309393"/>
<dbReference type="GO" id="GO:0005634">
    <property type="term" value="C:nucleus"/>
    <property type="evidence" value="ECO:0007669"/>
    <property type="project" value="UniProtKB-SubCell"/>
</dbReference>
<keyword evidence="8" id="KW-0539">Nucleus</keyword>
<dbReference type="FunCoup" id="W4KIF0">
    <property type="interactions" value="74"/>
</dbReference>
<dbReference type="EMBL" id="KI925455">
    <property type="protein sequence ID" value="ETW85632.1"/>
    <property type="molecule type" value="Genomic_DNA"/>
</dbReference>
<dbReference type="eggNOG" id="KOG4438">
    <property type="taxonomic scope" value="Eukaryota"/>
</dbReference>
<dbReference type="GO" id="GO:0051301">
    <property type="term" value="P:cell division"/>
    <property type="evidence" value="ECO:0007669"/>
    <property type="project" value="UniProtKB-KW"/>
</dbReference>
<keyword evidence="4" id="KW-0158">Chromosome</keyword>
<keyword evidence="6" id="KW-0498">Mitosis</keyword>
<protein>
    <submittedName>
        <fullName evidence="14">Uncharacterized protein</fullName>
    </submittedName>
</protein>
<evidence type="ECO:0000256" key="8">
    <source>
        <dbReference type="ARBA" id="ARBA00023242"/>
    </source>
</evidence>
<keyword evidence="5" id="KW-0132">Cell division</keyword>
<evidence type="ECO:0000259" key="12">
    <source>
        <dbReference type="Pfam" id="PF03800"/>
    </source>
</evidence>
<evidence type="ECO:0000256" key="11">
    <source>
        <dbReference type="SAM" id="Coils"/>
    </source>
</evidence>
<feature type="coiled-coil region" evidence="11">
    <location>
        <begin position="340"/>
        <end position="431"/>
    </location>
</feature>
<proteinExistence type="inferred from homology"/>
<keyword evidence="9" id="KW-0131">Cell cycle</keyword>
<dbReference type="GO" id="GO:0031262">
    <property type="term" value="C:Ndc80 complex"/>
    <property type="evidence" value="ECO:0007669"/>
    <property type="project" value="InterPro"/>
</dbReference>
<evidence type="ECO:0000256" key="4">
    <source>
        <dbReference type="ARBA" id="ARBA00022454"/>
    </source>
</evidence>
<evidence type="ECO:0000256" key="2">
    <source>
        <dbReference type="ARBA" id="ARBA00004584"/>
    </source>
</evidence>
<gene>
    <name evidence="14" type="ORF">HETIRDRAFT_309393</name>
</gene>
<evidence type="ECO:0000259" key="13">
    <source>
        <dbReference type="Pfam" id="PF18595"/>
    </source>
</evidence>
<dbReference type="InterPro" id="IPR005549">
    <property type="entry name" value="Kinetochore_Nuf2_N"/>
</dbReference>
<reference evidence="14 15" key="1">
    <citation type="journal article" date="2012" name="New Phytol.">
        <title>Insight into trade-off between wood decay and parasitism from the genome of a fungal forest pathogen.</title>
        <authorList>
            <person name="Olson A."/>
            <person name="Aerts A."/>
            <person name="Asiegbu F."/>
            <person name="Belbahri L."/>
            <person name="Bouzid O."/>
            <person name="Broberg A."/>
            <person name="Canback B."/>
            <person name="Coutinho P.M."/>
            <person name="Cullen D."/>
            <person name="Dalman K."/>
            <person name="Deflorio G."/>
            <person name="van Diepen L.T."/>
            <person name="Dunand C."/>
            <person name="Duplessis S."/>
            <person name="Durling M."/>
            <person name="Gonthier P."/>
            <person name="Grimwood J."/>
            <person name="Fossdal C.G."/>
            <person name="Hansson D."/>
            <person name="Henrissat B."/>
            <person name="Hietala A."/>
            <person name="Himmelstrand K."/>
            <person name="Hoffmeister D."/>
            <person name="Hogberg N."/>
            <person name="James T.Y."/>
            <person name="Karlsson M."/>
            <person name="Kohler A."/>
            <person name="Kues U."/>
            <person name="Lee Y.H."/>
            <person name="Lin Y.C."/>
            <person name="Lind M."/>
            <person name="Lindquist E."/>
            <person name="Lombard V."/>
            <person name="Lucas S."/>
            <person name="Lunden K."/>
            <person name="Morin E."/>
            <person name="Murat C."/>
            <person name="Park J."/>
            <person name="Raffaello T."/>
            <person name="Rouze P."/>
            <person name="Salamov A."/>
            <person name="Schmutz J."/>
            <person name="Solheim H."/>
            <person name="Stahlberg J."/>
            <person name="Velez H."/>
            <person name="de Vries R.P."/>
            <person name="Wiebenga A."/>
            <person name="Woodward S."/>
            <person name="Yakovlev I."/>
            <person name="Garbelotto M."/>
            <person name="Martin F."/>
            <person name="Grigoriev I.V."/>
            <person name="Stenlid J."/>
        </authorList>
    </citation>
    <scope>NUCLEOTIDE SEQUENCE [LARGE SCALE GENOMIC DNA]</scope>
    <source>
        <strain evidence="14 15">TC 32-1</strain>
    </source>
</reference>
<dbReference type="OrthoDB" id="8194677at2759"/>
<dbReference type="Proteomes" id="UP000030671">
    <property type="component" value="Unassembled WGS sequence"/>
</dbReference>
<feature type="domain" description="Kinetochore protein Nuf2 N-terminal" evidence="12">
    <location>
        <begin position="7"/>
        <end position="140"/>
    </location>
</feature>
<dbReference type="InterPro" id="IPR041112">
    <property type="entry name" value="Nuf2_DHR10-like"/>
</dbReference>
<dbReference type="Gene3D" id="1.10.418.60">
    <property type="entry name" value="Ncd80 complex, Nuf2 subunit"/>
    <property type="match status" value="1"/>
</dbReference>
<evidence type="ECO:0000313" key="15">
    <source>
        <dbReference type="Proteomes" id="UP000030671"/>
    </source>
</evidence>
<dbReference type="Pfam" id="PF03800">
    <property type="entry name" value="Nuf2"/>
    <property type="match status" value="1"/>
</dbReference>
<dbReference type="STRING" id="747525.W4KIF0"/>
<feature type="domain" description="Nuf2 DHR10-like" evidence="13">
    <location>
        <begin position="258"/>
        <end position="377"/>
    </location>
</feature>
<dbReference type="Pfam" id="PF18595">
    <property type="entry name" value="Nuf2_DHR10-like"/>
    <property type="match status" value="1"/>
</dbReference>
<keyword evidence="10" id="KW-0137">Centromere</keyword>
<keyword evidence="7 11" id="KW-0175">Coiled coil</keyword>
<evidence type="ECO:0000256" key="9">
    <source>
        <dbReference type="ARBA" id="ARBA00023306"/>
    </source>
</evidence>
<organism evidence="14 15">
    <name type="scientific">Heterobasidion irregulare (strain TC 32-1)</name>
    <dbReference type="NCBI Taxonomy" id="747525"/>
    <lineage>
        <taxon>Eukaryota</taxon>
        <taxon>Fungi</taxon>
        <taxon>Dikarya</taxon>
        <taxon>Basidiomycota</taxon>
        <taxon>Agaricomycotina</taxon>
        <taxon>Agaricomycetes</taxon>
        <taxon>Russulales</taxon>
        <taxon>Bondarzewiaceae</taxon>
        <taxon>Heterobasidion</taxon>
        <taxon>Heterobasidion annosum species complex</taxon>
    </lineage>
</organism>
<dbReference type="GeneID" id="20669673"/>
<dbReference type="AlphaFoldDB" id="W4KIF0"/>
<evidence type="ECO:0000256" key="1">
    <source>
        <dbReference type="ARBA" id="ARBA00004123"/>
    </source>
</evidence>
<evidence type="ECO:0000256" key="3">
    <source>
        <dbReference type="ARBA" id="ARBA00005498"/>
    </source>
</evidence>
<evidence type="ECO:0000256" key="6">
    <source>
        <dbReference type="ARBA" id="ARBA00022776"/>
    </source>
</evidence>